<dbReference type="InterPro" id="IPR001810">
    <property type="entry name" value="F-box_dom"/>
</dbReference>
<gene>
    <name evidence="2" type="ORF">DARMORV10_A04P18450.1</name>
</gene>
<organism evidence="2">
    <name type="scientific">Brassica napus</name>
    <name type="common">Rape</name>
    <dbReference type="NCBI Taxonomy" id="3708"/>
    <lineage>
        <taxon>Eukaryota</taxon>
        <taxon>Viridiplantae</taxon>
        <taxon>Streptophyta</taxon>
        <taxon>Embryophyta</taxon>
        <taxon>Tracheophyta</taxon>
        <taxon>Spermatophyta</taxon>
        <taxon>Magnoliopsida</taxon>
        <taxon>eudicotyledons</taxon>
        <taxon>Gunneridae</taxon>
        <taxon>Pentapetalae</taxon>
        <taxon>rosids</taxon>
        <taxon>malvids</taxon>
        <taxon>Brassicales</taxon>
        <taxon>Brassicaceae</taxon>
        <taxon>Brassiceae</taxon>
        <taxon>Brassica</taxon>
    </lineage>
</organism>
<dbReference type="InterPro" id="IPR036047">
    <property type="entry name" value="F-box-like_dom_sf"/>
</dbReference>
<dbReference type="AlphaFoldDB" id="A0A817ATS0"/>
<dbReference type="OrthoDB" id="1031062at2759"/>
<dbReference type="SUPFAM" id="SSF81383">
    <property type="entry name" value="F-box domain"/>
    <property type="match status" value="1"/>
</dbReference>
<protein>
    <submittedName>
        <fullName evidence="2">(rape) hypothetical protein</fullName>
    </submittedName>
</protein>
<dbReference type="Proteomes" id="UP001295469">
    <property type="component" value="Chromosome A04"/>
</dbReference>
<proteinExistence type="predicted"/>
<dbReference type="InterPro" id="IPR032675">
    <property type="entry name" value="LRR_dom_sf"/>
</dbReference>
<dbReference type="EMBL" id="HG994358">
    <property type="protein sequence ID" value="CAF2278858.1"/>
    <property type="molecule type" value="Genomic_DNA"/>
</dbReference>
<sequence length="340" mass="40096">MKRLDGPRRAHRWKLSMKSLLCSICNVTVVRSRKNLKWENMDRDILVKIFEKLNVIDVTMGASRVCISWFLASHEKSLWKTINLTNLQRVDFSHPRLPNSRVEDEKVNEHVYRCNTVLFESTKFSSTVPINLFFNYDTYLTDEDLIDAAQRMPNIRKLVLPRWCHLSENSYQFAFRQWKNLQTLIIDQRHTSLTWRHKIQASGENCINLTNFKTLGCLNEVVVEEIVRCFPNLKKLSLRFCDIIDIGRVLPLITSLKNLTTLNLSHCRFLQRGACIIGSRELDNILCEIARYKCETLIMLCSYVDCKSCKDARKDSYVIVRLHAFFEKNWRNDEIEEFEF</sequence>
<dbReference type="PANTHER" id="PTHR38926">
    <property type="entry name" value="F-BOX DOMAIN CONTAINING PROTEIN, EXPRESSED"/>
    <property type="match status" value="1"/>
</dbReference>
<name>A0A817ATS0_BRANA</name>
<accession>A0A817ATS0</accession>
<dbReference type="SUPFAM" id="SSF52047">
    <property type="entry name" value="RNI-like"/>
    <property type="match status" value="1"/>
</dbReference>
<dbReference type="PANTHER" id="PTHR38926:SF35">
    <property type="entry name" value="F-BOX DOMAIN-CONTAINING PROTEIN"/>
    <property type="match status" value="1"/>
</dbReference>
<evidence type="ECO:0000259" key="1">
    <source>
        <dbReference type="Pfam" id="PF12937"/>
    </source>
</evidence>
<feature type="domain" description="F-box" evidence="1">
    <location>
        <begin position="44"/>
        <end position="84"/>
    </location>
</feature>
<evidence type="ECO:0000313" key="2">
    <source>
        <dbReference type="EMBL" id="CAF2278858.1"/>
    </source>
</evidence>
<dbReference type="Gene3D" id="3.80.10.10">
    <property type="entry name" value="Ribonuclease Inhibitor"/>
    <property type="match status" value="1"/>
</dbReference>
<reference evidence="2" key="1">
    <citation type="submission" date="2021-01" db="EMBL/GenBank/DDBJ databases">
        <authorList>
            <consortium name="Genoscope - CEA"/>
            <person name="William W."/>
        </authorList>
    </citation>
    <scope>NUCLEOTIDE SEQUENCE</scope>
</reference>
<dbReference type="Gene3D" id="1.20.1280.50">
    <property type="match status" value="1"/>
</dbReference>
<dbReference type="Pfam" id="PF12937">
    <property type="entry name" value="F-box-like"/>
    <property type="match status" value="1"/>
</dbReference>
<dbReference type="KEGG" id="bna:106446538"/>